<comment type="caution">
    <text evidence="12">The sequence shown here is derived from an EMBL/GenBank/DDBJ whole genome shotgun (WGS) entry which is preliminary data.</text>
</comment>
<proteinExistence type="predicted"/>
<feature type="compositionally biased region" description="Low complexity" evidence="8">
    <location>
        <begin position="187"/>
        <end position="202"/>
    </location>
</feature>
<keyword evidence="2" id="KW-1003">Cell membrane</keyword>
<organism evidence="12 13">
    <name type="scientific">Drechmeria coniospora</name>
    <name type="common">Nematophagous fungus</name>
    <name type="synonym">Meria coniospora</name>
    <dbReference type="NCBI Taxonomy" id="98403"/>
    <lineage>
        <taxon>Eukaryota</taxon>
        <taxon>Fungi</taxon>
        <taxon>Dikarya</taxon>
        <taxon>Ascomycota</taxon>
        <taxon>Pezizomycotina</taxon>
        <taxon>Sordariomycetes</taxon>
        <taxon>Hypocreomycetidae</taxon>
        <taxon>Hypocreales</taxon>
        <taxon>Ophiocordycipitaceae</taxon>
        <taxon>Drechmeria</taxon>
    </lineage>
</organism>
<protein>
    <recommendedName>
        <fullName evidence="11">Copper acquisition factor BIM1-like domain-containing protein</fullName>
    </recommendedName>
</protein>
<feature type="region of interest" description="Disordered" evidence="8">
    <location>
        <begin position="174"/>
        <end position="203"/>
    </location>
</feature>
<dbReference type="EMBL" id="LAYC01000001">
    <property type="protein sequence ID" value="KYK61661.1"/>
    <property type="molecule type" value="Genomic_DNA"/>
</dbReference>
<dbReference type="InParanoid" id="A0A151GX64"/>
<evidence type="ECO:0000313" key="12">
    <source>
        <dbReference type="EMBL" id="KYK61661.1"/>
    </source>
</evidence>
<keyword evidence="4 10" id="KW-0732">Signal</keyword>
<reference evidence="12 13" key="1">
    <citation type="journal article" date="2016" name="Sci. Rep.">
        <title>Insights into Adaptations to a Near-Obligate Nematode Endoparasitic Lifestyle from the Finished Genome of Drechmeria coniospora.</title>
        <authorList>
            <person name="Zhang L."/>
            <person name="Zhou Z."/>
            <person name="Guo Q."/>
            <person name="Fokkens L."/>
            <person name="Miskei M."/>
            <person name="Pocsi I."/>
            <person name="Zhang W."/>
            <person name="Chen M."/>
            <person name="Wang L."/>
            <person name="Sun Y."/>
            <person name="Donzelli B.G."/>
            <person name="Gibson D.M."/>
            <person name="Nelson D.R."/>
            <person name="Luo J.G."/>
            <person name="Rep M."/>
            <person name="Liu H."/>
            <person name="Yang S."/>
            <person name="Wang J."/>
            <person name="Krasnoff S.B."/>
            <person name="Xu Y."/>
            <person name="Molnar I."/>
            <person name="Lin M."/>
        </authorList>
    </citation>
    <scope>NUCLEOTIDE SEQUENCE [LARGE SCALE GENOMIC DNA]</scope>
    <source>
        <strain evidence="12 13">ARSEF 6962</strain>
    </source>
</reference>
<feature type="signal peptide" evidence="10">
    <location>
        <begin position="1"/>
        <end position="22"/>
    </location>
</feature>
<feature type="chain" id="PRO_5007581024" description="Copper acquisition factor BIM1-like domain-containing protein" evidence="10">
    <location>
        <begin position="23"/>
        <end position="279"/>
    </location>
</feature>
<dbReference type="InterPro" id="IPR046936">
    <property type="entry name" value="BIM1-like"/>
</dbReference>
<evidence type="ECO:0000256" key="6">
    <source>
        <dbReference type="ARBA" id="ARBA00023180"/>
    </source>
</evidence>
<dbReference type="PANTHER" id="PTHR34992">
    <property type="entry name" value="HYPHAL ANASTAMOSIS-7 PROTEIN"/>
    <property type="match status" value="1"/>
</dbReference>
<evidence type="ECO:0000256" key="7">
    <source>
        <dbReference type="ARBA" id="ARBA00023288"/>
    </source>
</evidence>
<dbReference type="GO" id="GO:0005886">
    <property type="term" value="C:plasma membrane"/>
    <property type="evidence" value="ECO:0007669"/>
    <property type="project" value="UniProtKB-SubCell"/>
</dbReference>
<evidence type="ECO:0000256" key="3">
    <source>
        <dbReference type="ARBA" id="ARBA00022622"/>
    </source>
</evidence>
<evidence type="ECO:0000313" key="13">
    <source>
        <dbReference type="Proteomes" id="UP000076580"/>
    </source>
</evidence>
<dbReference type="CDD" id="cd21176">
    <property type="entry name" value="LPMO_auxiliary-like"/>
    <property type="match status" value="1"/>
</dbReference>
<evidence type="ECO:0000256" key="10">
    <source>
        <dbReference type="SAM" id="SignalP"/>
    </source>
</evidence>
<dbReference type="PANTHER" id="PTHR34992:SF5">
    <property type="entry name" value="ANCHORED PROTEIN, PUTATIVE (AFU_ORTHOLOGUE AFUA_6G02800)-RELATED"/>
    <property type="match status" value="1"/>
</dbReference>
<gene>
    <name evidence="12" type="ORF">DCS_02804</name>
</gene>
<feature type="transmembrane region" description="Helical" evidence="9">
    <location>
        <begin position="213"/>
        <end position="236"/>
    </location>
</feature>
<dbReference type="Pfam" id="PF20238">
    <property type="entry name" value="BIM1-like_dom"/>
    <property type="match status" value="1"/>
</dbReference>
<keyword evidence="6" id="KW-0325">Glycoprotein</keyword>
<dbReference type="AlphaFoldDB" id="A0A151GX64"/>
<keyword evidence="3" id="KW-0336">GPI-anchor</keyword>
<dbReference type="GO" id="GO:0098552">
    <property type="term" value="C:side of membrane"/>
    <property type="evidence" value="ECO:0007669"/>
    <property type="project" value="UniProtKB-KW"/>
</dbReference>
<dbReference type="InterPro" id="IPR046530">
    <property type="entry name" value="BIM1-like_dom"/>
</dbReference>
<evidence type="ECO:0000256" key="2">
    <source>
        <dbReference type="ARBA" id="ARBA00022475"/>
    </source>
</evidence>
<evidence type="ECO:0000256" key="8">
    <source>
        <dbReference type="SAM" id="MobiDB-lite"/>
    </source>
</evidence>
<sequence>MANFVCSLAGLAVLVLASLSAAQKNAEDMGPAAFMWPKDRVWSAAMDNTPPCGSVAGPGNRTQFPMSKPRPHIAESANESWDAVLSISYLPDPKFNSDFTTLLDTQSMRELDRGHTCVKVPDPPSTVKAGSNATLQIKYVSEFDKPENETFYACADITYIPFTDFRDRIPCFNATEPGRGKAGNKTGSKSAASSSSVPSASAGGSGSGLSGGAIAGIVVGVLVGVCLLAAAGLVIYRRKQQRMRLLRRHNSARGVKWDDQVDRDSHNSTRSVQMHNLST</sequence>
<dbReference type="Proteomes" id="UP000076580">
    <property type="component" value="Chromosome 01"/>
</dbReference>
<feature type="compositionally biased region" description="Polar residues" evidence="8">
    <location>
        <begin position="268"/>
        <end position="279"/>
    </location>
</feature>
<keyword evidence="9" id="KW-1133">Transmembrane helix</keyword>
<name>A0A151GX64_DRECN</name>
<dbReference type="GeneID" id="63715447"/>
<evidence type="ECO:0000256" key="9">
    <source>
        <dbReference type="SAM" id="Phobius"/>
    </source>
</evidence>
<evidence type="ECO:0000256" key="5">
    <source>
        <dbReference type="ARBA" id="ARBA00023136"/>
    </source>
</evidence>
<feature type="domain" description="Copper acquisition factor BIM1-like" evidence="11">
    <location>
        <begin position="29"/>
        <end position="176"/>
    </location>
</feature>
<comment type="subcellular location">
    <subcellularLocation>
        <location evidence="1">Cell membrane</location>
        <topology evidence="1">Lipid-anchor</topology>
        <topology evidence="1">GPI-anchor</topology>
    </subcellularLocation>
</comment>
<evidence type="ECO:0000259" key="11">
    <source>
        <dbReference type="Pfam" id="PF20238"/>
    </source>
</evidence>
<keyword evidence="9" id="KW-0812">Transmembrane</keyword>
<keyword evidence="5 9" id="KW-0472">Membrane</keyword>
<accession>A0A151GX64</accession>
<feature type="region of interest" description="Disordered" evidence="8">
    <location>
        <begin position="257"/>
        <end position="279"/>
    </location>
</feature>
<evidence type="ECO:0000256" key="4">
    <source>
        <dbReference type="ARBA" id="ARBA00022729"/>
    </source>
</evidence>
<evidence type="ECO:0000256" key="1">
    <source>
        <dbReference type="ARBA" id="ARBA00004609"/>
    </source>
</evidence>
<dbReference type="RefSeq" id="XP_040661013.1">
    <property type="nucleotide sequence ID" value="XM_040800130.1"/>
</dbReference>
<keyword evidence="7" id="KW-0449">Lipoprotein</keyword>
<keyword evidence="13" id="KW-1185">Reference proteome</keyword>
<feature type="compositionally biased region" description="Basic and acidic residues" evidence="8">
    <location>
        <begin position="257"/>
        <end position="267"/>
    </location>
</feature>